<comment type="subcellular location">
    <subcellularLocation>
        <location evidence="1">Peroxisome membrane</location>
        <topology evidence="1">Multi-pass membrane protein</topology>
    </subcellularLocation>
</comment>
<feature type="compositionally biased region" description="Acidic residues" evidence="15">
    <location>
        <begin position="305"/>
        <end position="320"/>
    </location>
</feature>
<keyword evidence="11" id="KW-0653">Protein transport</keyword>
<evidence type="ECO:0000256" key="3">
    <source>
        <dbReference type="ARBA" id="ARBA00008704"/>
    </source>
</evidence>
<keyword evidence="10" id="KW-0862">Zinc</keyword>
<dbReference type="RefSeq" id="XP_020067700.1">
    <property type="nucleotide sequence ID" value="XM_020217861.1"/>
</dbReference>
<dbReference type="GO" id="GO:0005778">
    <property type="term" value="C:peroxisomal membrane"/>
    <property type="evidence" value="ECO:0007669"/>
    <property type="project" value="UniProtKB-SubCell"/>
</dbReference>
<keyword evidence="8" id="KW-0863">Zinc-finger</keyword>
<evidence type="ECO:0000259" key="16">
    <source>
        <dbReference type="SMART" id="SM00184"/>
    </source>
</evidence>
<evidence type="ECO:0000256" key="9">
    <source>
        <dbReference type="ARBA" id="ARBA00022786"/>
    </source>
</evidence>
<dbReference type="GO" id="GO:0016562">
    <property type="term" value="P:protein import into peroxisome matrix, receptor recycling"/>
    <property type="evidence" value="ECO:0007669"/>
    <property type="project" value="UniProtKB-ARBA"/>
</dbReference>
<gene>
    <name evidence="17" type="ORF">CYBJADRAFT_69081</name>
</gene>
<evidence type="ECO:0000256" key="4">
    <source>
        <dbReference type="ARBA" id="ARBA00022448"/>
    </source>
</evidence>
<evidence type="ECO:0000256" key="13">
    <source>
        <dbReference type="ARBA" id="ARBA00023136"/>
    </source>
</evidence>
<dbReference type="InterPro" id="IPR006845">
    <property type="entry name" value="Pex_N"/>
</dbReference>
<evidence type="ECO:0000256" key="8">
    <source>
        <dbReference type="ARBA" id="ARBA00022771"/>
    </source>
</evidence>
<dbReference type="Gene3D" id="3.30.40.10">
    <property type="entry name" value="Zinc/RING finger domain, C3HC4 (zinc finger)"/>
    <property type="match status" value="1"/>
</dbReference>
<dbReference type="EMBL" id="KV453954">
    <property type="protein sequence ID" value="ODV70661.1"/>
    <property type="molecule type" value="Genomic_DNA"/>
</dbReference>
<reference evidence="17 18" key="1">
    <citation type="journal article" date="2016" name="Proc. Natl. Acad. Sci. U.S.A.">
        <title>Comparative genomics of biotechnologically important yeasts.</title>
        <authorList>
            <person name="Riley R."/>
            <person name="Haridas S."/>
            <person name="Wolfe K.H."/>
            <person name="Lopes M.R."/>
            <person name="Hittinger C.T."/>
            <person name="Goeker M."/>
            <person name="Salamov A.A."/>
            <person name="Wisecaver J.H."/>
            <person name="Long T.M."/>
            <person name="Calvey C.H."/>
            <person name="Aerts A.L."/>
            <person name="Barry K.W."/>
            <person name="Choi C."/>
            <person name="Clum A."/>
            <person name="Coughlan A.Y."/>
            <person name="Deshpande S."/>
            <person name="Douglass A.P."/>
            <person name="Hanson S.J."/>
            <person name="Klenk H.-P."/>
            <person name="LaButti K.M."/>
            <person name="Lapidus A."/>
            <person name="Lindquist E.A."/>
            <person name="Lipzen A.M."/>
            <person name="Meier-Kolthoff J.P."/>
            <person name="Ohm R.A."/>
            <person name="Otillar R.P."/>
            <person name="Pangilinan J.L."/>
            <person name="Peng Y."/>
            <person name="Rokas A."/>
            <person name="Rosa C.A."/>
            <person name="Scheuner C."/>
            <person name="Sibirny A.A."/>
            <person name="Slot J.C."/>
            <person name="Stielow J.B."/>
            <person name="Sun H."/>
            <person name="Kurtzman C.P."/>
            <person name="Blackwell M."/>
            <person name="Grigoriev I.V."/>
            <person name="Jeffries T.W."/>
        </authorList>
    </citation>
    <scope>NUCLEOTIDE SEQUENCE [LARGE SCALE GENOMIC DNA]</scope>
    <source>
        <strain evidence="18">ATCC 18201 / CBS 1600 / BCRC 20928 / JCM 3617 / NBRC 0987 / NRRL Y-1542</strain>
    </source>
</reference>
<feature type="region of interest" description="Disordered" evidence="15">
    <location>
        <begin position="286"/>
        <end position="346"/>
    </location>
</feature>
<evidence type="ECO:0000256" key="15">
    <source>
        <dbReference type="SAM" id="MobiDB-lite"/>
    </source>
</evidence>
<dbReference type="OrthoDB" id="1701437at2759"/>
<evidence type="ECO:0000256" key="11">
    <source>
        <dbReference type="ARBA" id="ARBA00022927"/>
    </source>
</evidence>
<dbReference type="AlphaFoldDB" id="A0A1E4RTX8"/>
<dbReference type="GO" id="GO:0016740">
    <property type="term" value="F:transferase activity"/>
    <property type="evidence" value="ECO:0007669"/>
    <property type="project" value="UniProtKB-KW"/>
</dbReference>
<dbReference type="OMA" id="WHGLMEL"/>
<dbReference type="Proteomes" id="UP000094389">
    <property type="component" value="Unassembled WGS sequence"/>
</dbReference>
<keyword evidence="18" id="KW-1185">Reference proteome</keyword>
<keyword evidence="14" id="KW-0576">Peroxisome</keyword>
<dbReference type="InterPro" id="IPR001841">
    <property type="entry name" value="Znf_RING"/>
</dbReference>
<keyword evidence="9" id="KW-0833">Ubl conjugation pathway</keyword>
<dbReference type="InterPro" id="IPR025654">
    <property type="entry name" value="PEX2/10"/>
</dbReference>
<dbReference type="GeneID" id="30992257"/>
<dbReference type="PANTHER" id="PTHR23350">
    <property type="entry name" value="PEROXISOME ASSEMBLY PROTEIN 10"/>
    <property type="match status" value="1"/>
</dbReference>
<evidence type="ECO:0000256" key="6">
    <source>
        <dbReference type="ARBA" id="ARBA00022692"/>
    </source>
</evidence>
<dbReference type="PANTHER" id="PTHR23350:SF4">
    <property type="entry name" value="PEROXISOME BIOGENESIS FACTOR 2"/>
    <property type="match status" value="1"/>
</dbReference>
<evidence type="ECO:0000256" key="1">
    <source>
        <dbReference type="ARBA" id="ARBA00004585"/>
    </source>
</evidence>
<keyword evidence="12" id="KW-1133">Transmembrane helix</keyword>
<dbReference type="Pfam" id="PF04757">
    <property type="entry name" value="Pex2_Pex12"/>
    <property type="match status" value="1"/>
</dbReference>
<dbReference type="SUPFAM" id="SSF57850">
    <property type="entry name" value="RING/U-box"/>
    <property type="match status" value="1"/>
</dbReference>
<keyword evidence="5" id="KW-0808">Transferase</keyword>
<proteinExistence type="inferred from homology"/>
<feature type="compositionally biased region" description="Acidic residues" evidence="15">
    <location>
        <begin position="286"/>
        <end position="297"/>
    </location>
</feature>
<evidence type="ECO:0000256" key="10">
    <source>
        <dbReference type="ARBA" id="ARBA00022833"/>
    </source>
</evidence>
<dbReference type="GO" id="GO:0016567">
    <property type="term" value="P:protein ubiquitination"/>
    <property type="evidence" value="ECO:0007669"/>
    <property type="project" value="UniProtKB-ARBA"/>
</dbReference>
<evidence type="ECO:0000313" key="18">
    <source>
        <dbReference type="Proteomes" id="UP000094389"/>
    </source>
</evidence>
<dbReference type="GO" id="GO:0008270">
    <property type="term" value="F:zinc ion binding"/>
    <property type="evidence" value="ECO:0007669"/>
    <property type="project" value="UniProtKB-KW"/>
</dbReference>
<evidence type="ECO:0000256" key="12">
    <source>
        <dbReference type="ARBA" id="ARBA00022989"/>
    </source>
</evidence>
<dbReference type="SMART" id="SM00184">
    <property type="entry name" value="RING"/>
    <property type="match status" value="1"/>
</dbReference>
<dbReference type="STRING" id="983966.A0A1E4RTX8"/>
<evidence type="ECO:0000313" key="17">
    <source>
        <dbReference type="EMBL" id="ODV70661.1"/>
    </source>
</evidence>
<evidence type="ECO:0000256" key="5">
    <source>
        <dbReference type="ARBA" id="ARBA00022679"/>
    </source>
</evidence>
<sequence>MLIRTPRVTQLDAHLLDDELLTHLSSQISDYREEVTLLLKLLLYKLTIGNKDQSYGMFLMNLKYKNLHSWKKHIYVLSLVMGNYVGTKLSSIMYDEDTWRSKWYRTLERGYQLLDAGNFLVFLVKGVYPNLLMRLLDIKMSYNSLELAKQKGDVSYEFQNRQLIWNTFLEFILFILPILKNSQISAIFTKLLAKPSTGKLDSIEFKHLKERECAICFETSGKKQRIVNPVETNCGCKYCYVCLVTKLDGANNSKEKWQCLKCGSPVEYASPYVDVDEAAIKCVLDTNDDGSDDEDAGESYNHLDEEIEDEHDEEDVEEEYSAYSDSDMGDEELEEEMDELEDEFEL</sequence>
<accession>A0A1E4RTX8</accession>
<protein>
    <recommendedName>
        <fullName evidence="16">RING-type domain-containing protein</fullName>
    </recommendedName>
</protein>
<evidence type="ECO:0000256" key="7">
    <source>
        <dbReference type="ARBA" id="ARBA00022723"/>
    </source>
</evidence>
<comment type="pathway">
    <text evidence="2">Protein modification; protein ubiquitination.</text>
</comment>
<name>A0A1E4RTX8_CYBJN</name>
<keyword evidence="6" id="KW-0812">Transmembrane</keyword>
<dbReference type="InterPro" id="IPR013083">
    <property type="entry name" value="Znf_RING/FYVE/PHD"/>
</dbReference>
<keyword evidence="13" id="KW-0472">Membrane</keyword>
<feature type="domain" description="RING-type" evidence="16">
    <location>
        <begin position="213"/>
        <end position="262"/>
    </location>
</feature>
<keyword evidence="4" id="KW-0813">Transport</keyword>
<comment type="similarity">
    <text evidence="3">Belongs to the pex2/pex10/pex12 family.</text>
</comment>
<evidence type="ECO:0000256" key="14">
    <source>
        <dbReference type="ARBA" id="ARBA00023140"/>
    </source>
</evidence>
<organism evidence="17 18">
    <name type="scientific">Cyberlindnera jadinii (strain ATCC 18201 / CBS 1600 / BCRC 20928 / JCM 3617 / NBRC 0987 / NRRL Y-1542)</name>
    <name type="common">Torula yeast</name>
    <name type="synonym">Candida utilis</name>
    <dbReference type="NCBI Taxonomy" id="983966"/>
    <lineage>
        <taxon>Eukaryota</taxon>
        <taxon>Fungi</taxon>
        <taxon>Dikarya</taxon>
        <taxon>Ascomycota</taxon>
        <taxon>Saccharomycotina</taxon>
        <taxon>Saccharomycetes</taxon>
        <taxon>Phaffomycetales</taxon>
        <taxon>Phaffomycetaceae</taxon>
        <taxon>Cyberlindnera</taxon>
    </lineage>
</organism>
<keyword evidence="7" id="KW-0479">Metal-binding</keyword>
<evidence type="ECO:0000256" key="2">
    <source>
        <dbReference type="ARBA" id="ARBA00004906"/>
    </source>
</evidence>
<feature type="compositionally biased region" description="Acidic residues" evidence="15">
    <location>
        <begin position="327"/>
        <end position="346"/>
    </location>
</feature>